<accession>A0A1F5E6I5</accession>
<protein>
    <submittedName>
        <fullName evidence="1">Uncharacterized protein</fullName>
    </submittedName>
</protein>
<comment type="caution">
    <text evidence="1">The sequence shown here is derived from an EMBL/GenBank/DDBJ whole genome shotgun (WGS) entry which is preliminary data.</text>
</comment>
<name>A0A1F5E6I5_9BACT</name>
<reference evidence="1 2" key="1">
    <citation type="journal article" date="2016" name="Nat. Commun.">
        <title>Thousands of microbial genomes shed light on interconnected biogeochemical processes in an aquifer system.</title>
        <authorList>
            <person name="Anantharaman K."/>
            <person name="Brown C.T."/>
            <person name="Hug L.A."/>
            <person name="Sharon I."/>
            <person name="Castelle C.J."/>
            <person name="Probst A.J."/>
            <person name="Thomas B.C."/>
            <person name="Singh A."/>
            <person name="Wilkins M.J."/>
            <person name="Karaoz U."/>
            <person name="Brodie E.L."/>
            <person name="Williams K.H."/>
            <person name="Hubbard S.S."/>
            <person name="Banfield J.F."/>
        </authorList>
    </citation>
    <scope>NUCLEOTIDE SEQUENCE [LARGE SCALE GENOMIC DNA]</scope>
</reference>
<evidence type="ECO:0000313" key="2">
    <source>
        <dbReference type="Proteomes" id="UP000177006"/>
    </source>
</evidence>
<proteinExistence type="predicted"/>
<evidence type="ECO:0000313" key="1">
    <source>
        <dbReference type="EMBL" id="OGD62941.1"/>
    </source>
</evidence>
<gene>
    <name evidence="1" type="ORF">A2160_04210</name>
</gene>
<organism evidence="1 2">
    <name type="scientific">Candidatus Beckwithbacteria bacterium RBG_13_42_9</name>
    <dbReference type="NCBI Taxonomy" id="1797457"/>
    <lineage>
        <taxon>Bacteria</taxon>
        <taxon>Candidatus Beckwithiibacteriota</taxon>
    </lineage>
</organism>
<sequence>MVLPESSGSSLPIELTSQEEAMVKRIDAEATLRVDDVFHLIELGITQLERPTSGTAIRKGQGSERANRQYRCDYLHDQLGIDAVNLADPNGKRLSERLVADVAFDLVGLCMTVEDLNRTYNPPAASAEIELFNQMAKFRQAKAERFAEKTLSGETRHERGMEFQYSVGRSDNPAAPGEFAAILTAVIQGLKAKKAVPPPA</sequence>
<dbReference type="AlphaFoldDB" id="A0A1F5E6I5"/>
<dbReference type="STRING" id="1797457.A2160_04210"/>
<dbReference type="EMBL" id="MEZK01000014">
    <property type="protein sequence ID" value="OGD62941.1"/>
    <property type="molecule type" value="Genomic_DNA"/>
</dbReference>
<dbReference type="Proteomes" id="UP000177006">
    <property type="component" value="Unassembled WGS sequence"/>
</dbReference>